<keyword evidence="2" id="KW-1185">Reference proteome</keyword>
<dbReference type="RefSeq" id="WP_353983995.1">
    <property type="nucleotide sequence ID" value="NZ_JBEWLY010000013.1"/>
</dbReference>
<dbReference type="Proteomes" id="UP001548713">
    <property type="component" value="Unassembled WGS sequence"/>
</dbReference>
<evidence type="ECO:0000313" key="2">
    <source>
        <dbReference type="Proteomes" id="UP001548713"/>
    </source>
</evidence>
<protein>
    <submittedName>
        <fullName evidence="1">Uncharacterized protein</fullName>
    </submittedName>
</protein>
<dbReference type="EMBL" id="JBEWLY010000013">
    <property type="protein sequence ID" value="MET1755543.1"/>
    <property type="molecule type" value="Genomic_DNA"/>
</dbReference>
<accession>A0ABV2D0Z0</accession>
<name>A0ABV2D0Z0_9SPHN</name>
<sequence length="224" mass="24999">MQINIFARGAQGIGPDHSINYDVDVRRLTEPLLSLTKAALVAGYLSCYTARGTQLWVPRAQLAAAVGFGHKLYDPNDPSFVPPEAVLEVPYLPNPVTADASPYQQEFLASARRMADYFSDLVGAMPPRPFDIHVHRTSTQPSPLRRLIEAHVIAAHSTDRGWWVSAAEARPLLPAGEGFDDPASEWYVDPHDWADHDEVERLITEHRRHWPEIYGTPPVDTTSE</sequence>
<reference evidence="1 2" key="1">
    <citation type="submission" date="2024-07" db="EMBL/GenBank/DDBJ databases">
        <title>Novosphingobium kalidii RD2P27.</title>
        <authorList>
            <person name="Sun J.-Q."/>
        </authorList>
    </citation>
    <scope>NUCLEOTIDE SEQUENCE [LARGE SCALE GENOMIC DNA]</scope>
    <source>
        <strain evidence="1 2">RD2P27</strain>
    </source>
</reference>
<gene>
    <name evidence="1" type="ORF">ABVV53_08740</name>
</gene>
<organism evidence="1 2">
    <name type="scientific">Novosphingobium kalidii</name>
    <dbReference type="NCBI Taxonomy" id="3230299"/>
    <lineage>
        <taxon>Bacteria</taxon>
        <taxon>Pseudomonadati</taxon>
        <taxon>Pseudomonadota</taxon>
        <taxon>Alphaproteobacteria</taxon>
        <taxon>Sphingomonadales</taxon>
        <taxon>Sphingomonadaceae</taxon>
        <taxon>Novosphingobium</taxon>
    </lineage>
</organism>
<comment type="caution">
    <text evidence="1">The sequence shown here is derived from an EMBL/GenBank/DDBJ whole genome shotgun (WGS) entry which is preliminary data.</text>
</comment>
<proteinExistence type="predicted"/>
<evidence type="ECO:0000313" key="1">
    <source>
        <dbReference type="EMBL" id="MET1755543.1"/>
    </source>
</evidence>